<feature type="compositionally biased region" description="Low complexity" evidence="2">
    <location>
        <begin position="205"/>
        <end position="214"/>
    </location>
</feature>
<evidence type="ECO:0000313" key="5">
    <source>
        <dbReference type="Proteomes" id="UP000275267"/>
    </source>
</evidence>
<keyword evidence="5" id="KW-1185">Reference proteome</keyword>
<dbReference type="OrthoDB" id="1100735at2759"/>
<feature type="compositionally biased region" description="Basic residues" evidence="2">
    <location>
        <begin position="163"/>
        <end position="175"/>
    </location>
</feature>
<feature type="region of interest" description="Disordered" evidence="2">
    <location>
        <begin position="152"/>
        <end position="217"/>
    </location>
</feature>
<proteinExistence type="predicted"/>
<evidence type="ECO:0000313" key="4">
    <source>
        <dbReference type="EMBL" id="RLM91839.1"/>
    </source>
</evidence>
<organism evidence="4 5">
    <name type="scientific">Panicum miliaceum</name>
    <name type="common">Proso millet</name>
    <name type="synonym">Broomcorn millet</name>
    <dbReference type="NCBI Taxonomy" id="4540"/>
    <lineage>
        <taxon>Eukaryota</taxon>
        <taxon>Viridiplantae</taxon>
        <taxon>Streptophyta</taxon>
        <taxon>Embryophyta</taxon>
        <taxon>Tracheophyta</taxon>
        <taxon>Spermatophyta</taxon>
        <taxon>Magnoliopsida</taxon>
        <taxon>Liliopsida</taxon>
        <taxon>Poales</taxon>
        <taxon>Poaceae</taxon>
        <taxon>PACMAD clade</taxon>
        <taxon>Panicoideae</taxon>
        <taxon>Panicodae</taxon>
        <taxon>Paniceae</taxon>
        <taxon>Panicinae</taxon>
        <taxon>Panicum</taxon>
        <taxon>Panicum sect. Panicum</taxon>
    </lineage>
</organism>
<evidence type="ECO:0000259" key="3">
    <source>
        <dbReference type="Pfam" id="PF02179"/>
    </source>
</evidence>
<feature type="compositionally biased region" description="Pro residues" evidence="2">
    <location>
        <begin position="66"/>
        <end position="87"/>
    </location>
</feature>
<dbReference type="InterPro" id="IPR040400">
    <property type="entry name" value="BAG5/6/7/8"/>
</dbReference>
<dbReference type="SUPFAM" id="SSF63491">
    <property type="entry name" value="BAG domain"/>
    <property type="match status" value="1"/>
</dbReference>
<dbReference type="PANTHER" id="PTHR33322:SF18">
    <property type="entry name" value="BAG FAMILY MOLECULAR CHAPERONE REGULATOR 8, CHLOROPLASTIC"/>
    <property type="match status" value="1"/>
</dbReference>
<accession>A0A3L6QXA8</accession>
<dbReference type="GO" id="GO:0051087">
    <property type="term" value="F:protein-folding chaperone binding"/>
    <property type="evidence" value="ECO:0007669"/>
    <property type="project" value="InterPro"/>
</dbReference>
<protein>
    <submittedName>
        <fullName evidence="4">Atherin-like</fullName>
    </submittedName>
</protein>
<feature type="compositionally biased region" description="Basic and acidic residues" evidence="2">
    <location>
        <begin position="406"/>
        <end position="415"/>
    </location>
</feature>
<feature type="region of interest" description="Disordered" evidence="2">
    <location>
        <begin position="340"/>
        <end position="415"/>
    </location>
</feature>
<comment type="caution">
    <text evidence="4">The sequence shown here is derived from an EMBL/GenBank/DDBJ whole genome shotgun (WGS) entry which is preliminary data.</text>
</comment>
<gene>
    <name evidence="4" type="ORF">C2845_PM08G13650</name>
</gene>
<sequence length="415" mass="44623">MPRHGHHDPAPPACCCCGCGCGYSGGCAGAAPCYYPAPVPAPPSSAASDHLLHAIAAHLLLSSPAPAQPPLQPQPQAQPAPPPPPPAAHHATNPYPYPHPYQHQYQYQQQEAKTHAYTHTPAPPQPNPSGDHGHLLLHSLLRRVAALESALPRSFPAPPPARRPPHPNPRPRRGARYQEEESESESEPESPPSPPLRGQPRRPARAGPPSAASERAARTIQAHFRRFLARRSRTLRQLKELAVLRSKAAAIRGSLSGRRGCADPAAVSEAAMGVLLRLDAIQGGDPMIREGKRAVSRELTRILEFVDKVLVKEHEQVAMGDALDTDEYHEGCKAAYMAGRPSTSKKKVSFSGNGQVHELNGNTENGNEVDESSENSSSAESDEVKPSKRGANGKPGLAAPMPVQMESRRIADERR</sequence>
<name>A0A3L6QXA8_PANMI</name>
<feature type="compositionally biased region" description="Low complexity" evidence="2">
    <location>
        <begin position="100"/>
        <end position="110"/>
    </location>
</feature>
<dbReference type="EMBL" id="PQIB02000010">
    <property type="protein sequence ID" value="RLM91839.1"/>
    <property type="molecule type" value="Genomic_DNA"/>
</dbReference>
<dbReference type="GO" id="GO:0009506">
    <property type="term" value="C:plasmodesma"/>
    <property type="evidence" value="ECO:0007669"/>
    <property type="project" value="TreeGrafter"/>
</dbReference>
<feature type="region of interest" description="Disordered" evidence="2">
    <location>
        <begin position="64"/>
        <end position="134"/>
    </location>
</feature>
<dbReference type="Proteomes" id="UP000275267">
    <property type="component" value="Unassembled WGS sequence"/>
</dbReference>
<evidence type="ECO:0000256" key="1">
    <source>
        <dbReference type="ARBA" id="ARBA00023186"/>
    </source>
</evidence>
<dbReference type="STRING" id="4540.A0A3L6QXA8"/>
<dbReference type="GO" id="GO:0006457">
    <property type="term" value="P:protein folding"/>
    <property type="evidence" value="ECO:0007669"/>
    <property type="project" value="TreeGrafter"/>
</dbReference>
<keyword evidence="1" id="KW-0143">Chaperone</keyword>
<dbReference type="InterPro" id="IPR003103">
    <property type="entry name" value="BAG_domain"/>
</dbReference>
<feature type="domain" description="BAG" evidence="3">
    <location>
        <begin position="265"/>
        <end position="308"/>
    </location>
</feature>
<dbReference type="PANTHER" id="PTHR33322">
    <property type="entry name" value="BAG DOMAIN CONTAINING PROTEIN, EXPRESSED"/>
    <property type="match status" value="1"/>
</dbReference>
<evidence type="ECO:0000256" key="2">
    <source>
        <dbReference type="SAM" id="MobiDB-lite"/>
    </source>
</evidence>
<dbReference type="PROSITE" id="PS50096">
    <property type="entry name" value="IQ"/>
    <property type="match status" value="1"/>
</dbReference>
<dbReference type="AlphaFoldDB" id="A0A3L6QXA8"/>
<dbReference type="Pfam" id="PF02179">
    <property type="entry name" value="BAG"/>
    <property type="match status" value="1"/>
</dbReference>
<reference evidence="5" key="1">
    <citation type="journal article" date="2019" name="Nat. Commun.">
        <title>The genome of broomcorn millet.</title>
        <authorList>
            <person name="Zou C."/>
            <person name="Miki D."/>
            <person name="Li D."/>
            <person name="Tang Q."/>
            <person name="Xiao L."/>
            <person name="Rajput S."/>
            <person name="Deng P."/>
            <person name="Jia W."/>
            <person name="Huang R."/>
            <person name="Zhang M."/>
            <person name="Sun Y."/>
            <person name="Hu J."/>
            <person name="Fu X."/>
            <person name="Schnable P.S."/>
            <person name="Li F."/>
            <person name="Zhang H."/>
            <person name="Feng B."/>
            <person name="Zhu X."/>
            <person name="Liu R."/>
            <person name="Schnable J.C."/>
            <person name="Zhu J.-K."/>
            <person name="Zhang H."/>
        </authorList>
    </citation>
    <scope>NUCLEOTIDE SEQUENCE [LARGE SCALE GENOMIC DNA]</scope>
</reference>